<dbReference type="EMBL" id="JACOQK010000001">
    <property type="protein sequence ID" value="MBC5787387.1"/>
    <property type="molecule type" value="Genomic_DNA"/>
</dbReference>
<evidence type="ECO:0000256" key="6">
    <source>
        <dbReference type="ARBA" id="ARBA00022679"/>
    </source>
</evidence>
<dbReference type="Pfam" id="PF02445">
    <property type="entry name" value="NadA"/>
    <property type="match status" value="1"/>
</dbReference>
<dbReference type="InterPro" id="IPR003473">
    <property type="entry name" value="NadA"/>
</dbReference>
<name>A0ABR7IQJ0_9CLOT</name>
<reference evidence="11 12" key="1">
    <citation type="submission" date="2020-08" db="EMBL/GenBank/DDBJ databases">
        <title>Genome public.</title>
        <authorList>
            <person name="Liu C."/>
            <person name="Sun Q."/>
        </authorList>
    </citation>
    <scope>NUCLEOTIDE SEQUENCE [LARGE SCALE GENOMIC DNA]</scope>
    <source>
        <strain evidence="11 12">NSJ-27</strain>
    </source>
</reference>
<evidence type="ECO:0000256" key="9">
    <source>
        <dbReference type="ARBA" id="ARBA00023014"/>
    </source>
</evidence>
<dbReference type="InterPro" id="IPR036094">
    <property type="entry name" value="NadA_sf"/>
</dbReference>
<keyword evidence="9" id="KW-0411">Iron-sulfur</keyword>
<comment type="pathway">
    <text evidence="2">Cofactor biosynthesis; NAD(+) biosynthesis; quinolinate from iminoaspartate: step 1/1.</text>
</comment>
<accession>A0ABR7IQJ0</accession>
<gene>
    <name evidence="11" type="primary">nadA</name>
    <name evidence="11" type="ORF">H8Z77_05030</name>
</gene>
<organism evidence="11 12">
    <name type="scientific">Clostridium facile</name>
    <dbReference type="NCBI Taxonomy" id="2763035"/>
    <lineage>
        <taxon>Bacteria</taxon>
        <taxon>Bacillati</taxon>
        <taxon>Bacillota</taxon>
        <taxon>Clostridia</taxon>
        <taxon>Eubacteriales</taxon>
        <taxon>Clostridiaceae</taxon>
        <taxon>Clostridium</taxon>
    </lineage>
</organism>
<dbReference type="SUPFAM" id="SSF142754">
    <property type="entry name" value="NadA-like"/>
    <property type="match status" value="1"/>
</dbReference>
<dbReference type="EC" id="2.5.1.72" evidence="3 10"/>
<evidence type="ECO:0000256" key="5">
    <source>
        <dbReference type="ARBA" id="ARBA00022642"/>
    </source>
</evidence>
<comment type="caution">
    <text evidence="11">The sequence shown here is derived from an EMBL/GenBank/DDBJ whole genome shotgun (WGS) entry which is preliminary data.</text>
</comment>
<dbReference type="NCBIfam" id="NF006878">
    <property type="entry name" value="PRK09375.1-2"/>
    <property type="match status" value="1"/>
</dbReference>
<evidence type="ECO:0000256" key="2">
    <source>
        <dbReference type="ARBA" id="ARBA00005065"/>
    </source>
</evidence>
<evidence type="ECO:0000256" key="4">
    <source>
        <dbReference type="ARBA" id="ARBA00022485"/>
    </source>
</evidence>
<keyword evidence="7" id="KW-0479">Metal-binding</keyword>
<keyword evidence="12" id="KW-1185">Reference proteome</keyword>
<dbReference type="Proteomes" id="UP000649151">
    <property type="component" value="Unassembled WGS sequence"/>
</dbReference>
<sequence length="302" mass="33393">MMREIQDKILQLKKEKNIAILAHSYQATEIQEIADITGDSFALSVKAQDLPQQTVIMCGVRFMADTIKILSPEKTVLLPVAEATCPMAEQISPERVVAFKQQYPDYKVVAYINTTTELKAVCDVCVTSSSALNIVRNLKEKNILFIPDQNLGSYIKEKCPDKNIILWDGCCPVHHAITVEECEAAKAKYPNAKVLMHPELPAKILAYADVVGSTAAILQAAANTTEDCIIGTEKTIADVLSLQFPDRKFVPLSKRLICDNMRLTNLMDVYHAINGTGGEEIQLEETLRLAAKRAIDNMIALS</sequence>
<evidence type="ECO:0000256" key="10">
    <source>
        <dbReference type="NCBIfam" id="TIGR00550"/>
    </source>
</evidence>
<proteinExistence type="predicted"/>
<keyword evidence="6" id="KW-0808">Transferase</keyword>
<keyword evidence="8" id="KW-0408">Iron</keyword>
<keyword evidence="4" id="KW-0004">4Fe-4S</keyword>
<dbReference type="PANTHER" id="PTHR30573:SF0">
    <property type="entry name" value="QUINOLINATE SYNTHASE, CHLOROPLASTIC"/>
    <property type="match status" value="1"/>
</dbReference>
<evidence type="ECO:0000313" key="12">
    <source>
        <dbReference type="Proteomes" id="UP000649151"/>
    </source>
</evidence>
<keyword evidence="5" id="KW-0662">Pyridine nucleotide biosynthesis</keyword>
<evidence type="ECO:0000256" key="3">
    <source>
        <dbReference type="ARBA" id="ARBA00012669"/>
    </source>
</evidence>
<dbReference type="NCBIfam" id="TIGR00550">
    <property type="entry name" value="nadA"/>
    <property type="match status" value="1"/>
</dbReference>
<evidence type="ECO:0000256" key="8">
    <source>
        <dbReference type="ARBA" id="ARBA00023004"/>
    </source>
</evidence>
<dbReference type="Gene3D" id="3.40.50.10800">
    <property type="entry name" value="NadA-like"/>
    <property type="match status" value="3"/>
</dbReference>
<comment type="cofactor">
    <cofactor evidence="1">
        <name>[4Fe-4S] cluster</name>
        <dbReference type="ChEBI" id="CHEBI:49883"/>
    </cofactor>
</comment>
<dbReference type="PANTHER" id="PTHR30573">
    <property type="entry name" value="QUINOLINATE SYNTHETASE A"/>
    <property type="match status" value="1"/>
</dbReference>
<evidence type="ECO:0000256" key="1">
    <source>
        <dbReference type="ARBA" id="ARBA00001966"/>
    </source>
</evidence>
<protein>
    <recommendedName>
        <fullName evidence="3 10">Quinolinate synthase</fullName>
        <ecNumber evidence="3 10">2.5.1.72</ecNumber>
    </recommendedName>
</protein>
<evidence type="ECO:0000256" key="7">
    <source>
        <dbReference type="ARBA" id="ARBA00022723"/>
    </source>
</evidence>
<evidence type="ECO:0000313" key="11">
    <source>
        <dbReference type="EMBL" id="MBC5787387.1"/>
    </source>
</evidence>